<feature type="domain" description="Bacterial type II secretion system protein E" evidence="4">
    <location>
        <begin position="183"/>
        <end position="360"/>
    </location>
</feature>
<organism evidence="5 6">
    <name type="scientific">Stakelama tenebrarum</name>
    <dbReference type="NCBI Taxonomy" id="2711215"/>
    <lineage>
        <taxon>Bacteria</taxon>
        <taxon>Pseudomonadati</taxon>
        <taxon>Pseudomonadota</taxon>
        <taxon>Alphaproteobacteria</taxon>
        <taxon>Sphingomonadales</taxon>
        <taxon>Sphingomonadaceae</taxon>
        <taxon>Stakelama</taxon>
    </lineage>
</organism>
<evidence type="ECO:0000256" key="3">
    <source>
        <dbReference type="ARBA" id="ARBA00022840"/>
    </source>
</evidence>
<dbReference type="AlphaFoldDB" id="A0A6G6Y7Q2"/>
<dbReference type="Pfam" id="PF00437">
    <property type="entry name" value="T2SSE"/>
    <property type="match status" value="1"/>
</dbReference>
<keyword evidence="6" id="KW-1185">Reference proteome</keyword>
<evidence type="ECO:0000259" key="4">
    <source>
        <dbReference type="Pfam" id="PF00437"/>
    </source>
</evidence>
<evidence type="ECO:0000256" key="1">
    <source>
        <dbReference type="ARBA" id="ARBA00006611"/>
    </source>
</evidence>
<evidence type="ECO:0000313" key="6">
    <source>
        <dbReference type="Proteomes" id="UP000501568"/>
    </source>
</evidence>
<evidence type="ECO:0000256" key="2">
    <source>
        <dbReference type="ARBA" id="ARBA00022741"/>
    </source>
</evidence>
<dbReference type="PANTHER" id="PTHR30258:SF1">
    <property type="entry name" value="PROTEIN TRANSPORT PROTEIN HOFB HOMOLOG"/>
    <property type="match status" value="1"/>
</dbReference>
<name>A0A6G6Y7Q2_9SPHN</name>
<dbReference type="Proteomes" id="UP000501568">
    <property type="component" value="Chromosome"/>
</dbReference>
<dbReference type="GO" id="GO:0005524">
    <property type="term" value="F:ATP binding"/>
    <property type="evidence" value="ECO:0007669"/>
    <property type="project" value="UniProtKB-KW"/>
</dbReference>
<dbReference type="Gene3D" id="3.30.450.90">
    <property type="match status" value="1"/>
</dbReference>
<evidence type="ECO:0000313" key="5">
    <source>
        <dbReference type="EMBL" id="QIG80955.1"/>
    </source>
</evidence>
<dbReference type="EMBL" id="CP049109">
    <property type="protein sequence ID" value="QIG80955.1"/>
    <property type="molecule type" value="Genomic_DNA"/>
</dbReference>
<keyword evidence="3" id="KW-0067">ATP-binding</keyword>
<accession>A0A6G6Y7Q2</accession>
<dbReference type="GO" id="GO:0005886">
    <property type="term" value="C:plasma membrane"/>
    <property type="evidence" value="ECO:0007669"/>
    <property type="project" value="TreeGrafter"/>
</dbReference>
<gene>
    <name evidence="5" type="ORF">G5C33_14940</name>
</gene>
<dbReference type="InterPro" id="IPR027417">
    <property type="entry name" value="P-loop_NTPase"/>
</dbReference>
<proteinExistence type="inferred from homology"/>
<keyword evidence="2" id="KW-0547">Nucleotide-binding</keyword>
<reference evidence="5 6" key="1">
    <citation type="submission" date="2020-02" db="EMBL/GenBank/DDBJ databases">
        <authorList>
            <person name="Zheng R.K."/>
            <person name="Sun C.M."/>
        </authorList>
    </citation>
    <scope>NUCLEOTIDE SEQUENCE [LARGE SCALE GENOMIC DNA]</scope>
    <source>
        <strain evidence="6">zrk23</strain>
    </source>
</reference>
<comment type="similarity">
    <text evidence="1">Belongs to the GSP E family.</text>
</comment>
<sequence>MLATTDGQSDRTEPGATTAVLDALIERARALGASTLHCEPMPGGGYSVRARISGALRELTTLRCSEADRLLDDARQYVAHPELQIGFSLSEPELADGAPLLIALSPDENRLGPLRRLGMPPALVGMLERFARRGQGLVVFTGAEGAGVSTSLDAAGQLAARGMSRVLRSPPPAGPPESEEALAAIRRQIDRDPDVLLLESLTMPGQVALAIRAAGEGRLVLAGTGAPNAVAAIARIASGRIDRFQLAANLRAVVSQRLVRRLCRHCRVPQQATGSESALLGFDSGSVVFAPGGCEHCDGTGYAGRTGVFSWIEIDSAMARLIDAGADEVLLTRHASLTGPSLGTAARAMVRDGTIPAAEAVRISRETTSTVTG</sequence>
<dbReference type="SUPFAM" id="SSF52540">
    <property type="entry name" value="P-loop containing nucleoside triphosphate hydrolases"/>
    <property type="match status" value="1"/>
</dbReference>
<dbReference type="KEGG" id="spzr:G5C33_14940"/>
<dbReference type="RefSeq" id="WP_165327881.1">
    <property type="nucleotide sequence ID" value="NZ_CP049109.1"/>
</dbReference>
<dbReference type="InterPro" id="IPR001482">
    <property type="entry name" value="T2SS/T4SS_dom"/>
</dbReference>
<protein>
    <submittedName>
        <fullName evidence="5">Type II secretion protein ATPase</fullName>
    </submittedName>
</protein>
<dbReference type="GO" id="GO:0016887">
    <property type="term" value="F:ATP hydrolysis activity"/>
    <property type="evidence" value="ECO:0007669"/>
    <property type="project" value="TreeGrafter"/>
</dbReference>
<dbReference type="Gene3D" id="3.40.50.300">
    <property type="entry name" value="P-loop containing nucleotide triphosphate hydrolases"/>
    <property type="match status" value="1"/>
</dbReference>
<dbReference type="PANTHER" id="PTHR30258">
    <property type="entry name" value="TYPE II SECRETION SYSTEM PROTEIN GSPE-RELATED"/>
    <property type="match status" value="1"/>
</dbReference>